<dbReference type="SUPFAM" id="SSF51419">
    <property type="entry name" value="PLP-binding barrel"/>
    <property type="match status" value="1"/>
</dbReference>
<dbReference type="PANTHER" id="PTHR10146">
    <property type="entry name" value="PROLINE SYNTHETASE CO-TRANSCRIBED BACTERIAL HOMOLOG PROTEIN"/>
    <property type="match status" value="1"/>
</dbReference>
<comment type="caution">
    <text evidence="6">The sequence shown here is derived from an EMBL/GenBank/DDBJ whole genome shotgun (WGS) entry which is preliminary data.</text>
</comment>
<feature type="domain" description="Alanine racemase N-terminal" evidence="5">
    <location>
        <begin position="35"/>
        <end position="230"/>
    </location>
</feature>
<evidence type="ECO:0000313" key="9">
    <source>
        <dbReference type="Proteomes" id="UP000319829"/>
    </source>
</evidence>
<gene>
    <name evidence="6" type="ORF">E6K74_02450</name>
    <name evidence="7" type="ORF">E6K77_05480</name>
</gene>
<evidence type="ECO:0000313" key="6">
    <source>
        <dbReference type="EMBL" id="TMQ55670.1"/>
    </source>
</evidence>
<evidence type="ECO:0000256" key="1">
    <source>
        <dbReference type="ARBA" id="ARBA00022898"/>
    </source>
</evidence>
<organism evidence="6 9">
    <name type="scientific">Eiseniibacteriota bacterium</name>
    <dbReference type="NCBI Taxonomy" id="2212470"/>
    <lineage>
        <taxon>Bacteria</taxon>
        <taxon>Candidatus Eiseniibacteriota</taxon>
    </lineage>
</organism>
<dbReference type="NCBIfam" id="TIGR00044">
    <property type="entry name" value="YggS family pyridoxal phosphate-dependent enzyme"/>
    <property type="match status" value="1"/>
</dbReference>
<dbReference type="Proteomes" id="UP000317366">
    <property type="component" value="Unassembled WGS sequence"/>
</dbReference>
<dbReference type="AlphaFoldDB" id="A0A538SW97"/>
<dbReference type="InterPro" id="IPR001608">
    <property type="entry name" value="Ala_racemase_N"/>
</dbReference>
<dbReference type="HAMAP" id="MF_02087">
    <property type="entry name" value="PLP_homeostasis"/>
    <property type="match status" value="1"/>
</dbReference>
<dbReference type="Proteomes" id="UP000319829">
    <property type="component" value="Unassembled WGS sequence"/>
</dbReference>
<comment type="function">
    <text evidence="2">Pyridoxal 5'-phosphate (PLP)-binding protein, which is involved in PLP homeostasis.</text>
</comment>
<protein>
    <recommendedName>
        <fullName evidence="2">Pyridoxal phosphate homeostasis protein</fullName>
        <shortName evidence="2">PLP homeostasis protein</shortName>
    </recommendedName>
</protein>
<evidence type="ECO:0000256" key="3">
    <source>
        <dbReference type="PIRSR" id="PIRSR004848-1"/>
    </source>
</evidence>
<dbReference type="EMBL" id="VBOX01000060">
    <property type="protein sequence ID" value="TMQ63352.1"/>
    <property type="molecule type" value="Genomic_DNA"/>
</dbReference>
<dbReference type="EMBL" id="VBOU01000016">
    <property type="protein sequence ID" value="TMQ55670.1"/>
    <property type="molecule type" value="Genomic_DNA"/>
</dbReference>
<dbReference type="Gene3D" id="3.20.20.10">
    <property type="entry name" value="Alanine racemase"/>
    <property type="match status" value="1"/>
</dbReference>
<accession>A0A538SW97</accession>
<dbReference type="Pfam" id="PF01168">
    <property type="entry name" value="Ala_racemase_N"/>
    <property type="match status" value="1"/>
</dbReference>
<dbReference type="PANTHER" id="PTHR10146:SF14">
    <property type="entry name" value="PYRIDOXAL PHOSPHATE HOMEOSTASIS PROTEIN"/>
    <property type="match status" value="1"/>
</dbReference>
<sequence>MREGNLADRLFLLRERIVGACARSGRDPASVRLLPVTKGFPADTVREAIALGLQEFGENRVQEAEGKIPSVEPRPRWHLVGHLQSNKAKRAAQLFDVIHSIDSDAIAAEVSRRAVQADRRIACLVEVNTSGDRDKFGAAPDRALELLQAAGRLEGIELQGLMTIGPLEGGPEGARRAFQSLARIRREAAGAGLLTEDADLSMGMSDDFEIAIEEGATIVRVGTALFGSRPGAAGPGTGSRVL</sequence>
<reference evidence="8 9" key="1">
    <citation type="journal article" date="2019" name="Nat. Microbiol.">
        <title>Mediterranean grassland soil C-N compound turnover is dependent on rainfall and depth, and is mediated by genomically divergent microorganisms.</title>
        <authorList>
            <person name="Diamond S."/>
            <person name="Andeer P.F."/>
            <person name="Li Z."/>
            <person name="Crits-Christoph A."/>
            <person name="Burstein D."/>
            <person name="Anantharaman K."/>
            <person name="Lane K.R."/>
            <person name="Thomas B.C."/>
            <person name="Pan C."/>
            <person name="Northen T.R."/>
            <person name="Banfield J.F."/>
        </authorList>
    </citation>
    <scope>NUCLEOTIDE SEQUENCE [LARGE SCALE GENOMIC DNA]</scope>
    <source>
        <strain evidence="6">WS_4</strain>
        <strain evidence="7">WS_7</strain>
    </source>
</reference>
<dbReference type="PIRSF" id="PIRSF004848">
    <property type="entry name" value="YBL036c_PLPDEIII"/>
    <property type="match status" value="1"/>
</dbReference>
<dbReference type="FunFam" id="3.20.20.10:FF:000018">
    <property type="entry name" value="Pyridoxal phosphate homeostasis protein"/>
    <property type="match status" value="1"/>
</dbReference>
<dbReference type="InterPro" id="IPR029066">
    <property type="entry name" value="PLP-binding_barrel"/>
</dbReference>
<evidence type="ECO:0000313" key="8">
    <source>
        <dbReference type="Proteomes" id="UP000317366"/>
    </source>
</evidence>
<dbReference type="InterPro" id="IPR011078">
    <property type="entry name" value="PyrdxlP_homeostasis"/>
</dbReference>
<proteinExistence type="inferred from homology"/>
<evidence type="ECO:0000313" key="7">
    <source>
        <dbReference type="EMBL" id="TMQ63352.1"/>
    </source>
</evidence>
<dbReference type="GO" id="GO:0030170">
    <property type="term" value="F:pyridoxal phosphate binding"/>
    <property type="evidence" value="ECO:0007669"/>
    <property type="project" value="UniProtKB-UniRule"/>
</dbReference>
<keyword evidence="1 2" id="KW-0663">Pyridoxal phosphate</keyword>
<comment type="similarity">
    <text evidence="2 4">Belongs to the pyridoxal phosphate-binding protein YggS/PROSC family.</text>
</comment>
<comment type="cofactor">
    <cofactor evidence="3">
        <name>pyridoxal 5'-phosphate</name>
        <dbReference type="ChEBI" id="CHEBI:597326"/>
    </cofactor>
</comment>
<dbReference type="CDD" id="cd00635">
    <property type="entry name" value="PLPDE_III_YBL036c_like"/>
    <property type="match status" value="1"/>
</dbReference>
<name>A0A538SW97_UNCEI</name>
<evidence type="ECO:0000256" key="4">
    <source>
        <dbReference type="RuleBase" id="RU004514"/>
    </source>
</evidence>
<feature type="modified residue" description="N6-(pyridoxal phosphate)lysine" evidence="2 3">
    <location>
        <position position="38"/>
    </location>
</feature>
<evidence type="ECO:0000259" key="5">
    <source>
        <dbReference type="Pfam" id="PF01168"/>
    </source>
</evidence>
<evidence type="ECO:0000256" key="2">
    <source>
        <dbReference type="HAMAP-Rule" id="MF_02087"/>
    </source>
</evidence>